<feature type="compositionally biased region" description="Basic and acidic residues" evidence="1">
    <location>
        <begin position="59"/>
        <end position="75"/>
    </location>
</feature>
<dbReference type="EMBL" id="QHLQ01000020">
    <property type="protein sequence ID" value="NIZ62633.1"/>
    <property type="molecule type" value="Genomic_DNA"/>
</dbReference>
<comment type="caution">
    <text evidence="2">The sequence shown here is derived from an EMBL/GenBank/DDBJ whole genome shotgun (WGS) entry which is preliminary data.</text>
</comment>
<protein>
    <submittedName>
        <fullName evidence="2">Uncharacterized protein</fullName>
    </submittedName>
</protein>
<proteinExistence type="predicted"/>
<accession>A0ABX0WAD0</accession>
<evidence type="ECO:0000313" key="2">
    <source>
        <dbReference type="EMBL" id="NIZ62633.1"/>
    </source>
</evidence>
<gene>
    <name evidence="2" type="ORF">DL239_16805</name>
</gene>
<organism evidence="2 3">
    <name type="scientific">Parasedimentitalea denitrificans</name>
    <dbReference type="NCBI Taxonomy" id="2211118"/>
    <lineage>
        <taxon>Bacteria</taxon>
        <taxon>Pseudomonadati</taxon>
        <taxon>Pseudomonadota</taxon>
        <taxon>Alphaproteobacteria</taxon>
        <taxon>Rhodobacterales</taxon>
        <taxon>Paracoccaceae</taxon>
        <taxon>Parasedimentitalea</taxon>
    </lineage>
</organism>
<dbReference type="Proteomes" id="UP001429564">
    <property type="component" value="Unassembled WGS sequence"/>
</dbReference>
<sequence length="123" mass="13251">MEVLKRIVLTVAVGLLVLTTGLGTTAYALAMDGKTGHCAEHMSMLRDAKPATISGTDAPQHETRADTTGDDHDNCRQQISPGLIVLTPRMSVGLVRFDLTQAGFESDLRHLNQAETPDRPPNT</sequence>
<name>A0ABX0WAD0_9RHOB</name>
<evidence type="ECO:0000256" key="1">
    <source>
        <dbReference type="SAM" id="MobiDB-lite"/>
    </source>
</evidence>
<evidence type="ECO:0000313" key="3">
    <source>
        <dbReference type="Proteomes" id="UP001429564"/>
    </source>
</evidence>
<keyword evidence="3" id="KW-1185">Reference proteome</keyword>
<feature type="region of interest" description="Disordered" evidence="1">
    <location>
        <begin position="51"/>
        <end position="76"/>
    </location>
</feature>
<reference evidence="2 3" key="1">
    <citation type="submission" date="2018-05" db="EMBL/GenBank/DDBJ databases">
        <authorList>
            <person name="Zhang Y.-J."/>
        </authorList>
    </citation>
    <scope>NUCLEOTIDE SEQUENCE [LARGE SCALE GENOMIC DNA]</scope>
    <source>
        <strain evidence="2 3">CY04</strain>
    </source>
</reference>